<dbReference type="Gene3D" id="3.90.230.10">
    <property type="entry name" value="Creatinase/methionine aminopeptidase superfamily"/>
    <property type="match status" value="1"/>
</dbReference>
<dbReference type="InterPro" id="IPR047113">
    <property type="entry name" value="PA2G4/ARX1"/>
</dbReference>
<reference evidence="3" key="2">
    <citation type="submission" date="2020-10" db="EMBL/GenBank/DDBJ databases">
        <authorList>
            <person name="Cooper E.A."/>
            <person name="Brenton Z.W."/>
            <person name="Flinn B.S."/>
            <person name="Jenkins J."/>
            <person name="Shu S."/>
            <person name="Flowers D."/>
            <person name="Luo F."/>
            <person name="Wang Y."/>
            <person name="Xia P."/>
            <person name="Barry K."/>
            <person name="Daum C."/>
            <person name="Lipzen A."/>
            <person name="Yoshinaga Y."/>
            <person name="Schmutz J."/>
            <person name="Saski C."/>
            <person name="Vermerris W."/>
            <person name="Kresovich S."/>
        </authorList>
    </citation>
    <scope>NUCLEOTIDE SEQUENCE</scope>
</reference>
<organism evidence="3 4">
    <name type="scientific">Sorghum bicolor</name>
    <name type="common">Sorghum</name>
    <name type="synonym">Sorghum vulgare</name>
    <dbReference type="NCBI Taxonomy" id="4558"/>
    <lineage>
        <taxon>Eukaryota</taxon>
        <taxon>Viridiplantae</taxon>
        <taxon>Streptophyta</taxon>
        <taxon>Embryophyta</taxon>
        <taxon>Tracheophyta</taxon>
        <taxon>Spermatophyta</taxon>
        <taxon>Magnoliopsida</taxon>
        <taxon>Liliopsida</taxon>
        <taxon>Poales</taxon>
        <taxon>Poaceae</taxon>
        <taxon>PACMAD clade</taxon>
        <taxon>Panicoideae</taxon>
        <taxon>Andropogonodae</taxon>
        <taxon>Andropogoneae</taxon>
        <taxon>Sorghinae</taxon>
        <taxon>Sorghum</taxon>
    </lineage>
</organism>
<comment type="caution">
    <text evidence="3">The sequence shown here is derived from an EMBL/GenBank/DDBJ whole genome shotgun (WGS) entry which is preliminary data.</text>
</comment>
<dbReference type="PANTHER" id="PTHR10804">
    <property type="entry name" value="PROTEASE FAMILY M24 METHIONYL AMINOPEPTIDASE, AMINOPEPTIDASE P"/>
    <property type="match status" value="1"/>
</dbReference>
<dbReference type="SUPFAM" id="SSF101908">
    <property type="entry name" value="Putative isomerase YbhE"/>
    <property type="match status" value="1"/>
</dbReference>
<dbReference type="EMBL" id="CM027682">
    <property type="protein sequence ID" value="KAG0536368.1"/>
    <property type="molecule type" value="Genomic_DNA"/>
</dbReference>
<name>A0A921ULB8_SORBI</name>
<dbReference type="InterPro" id="IPR036388">
    <property type="entry name" value="WH-like_DNA-bd_sf"/>
</dbReference>
<evidence type="ECO:0000256" key="2">
    <source>
        <dbReference type="SAM" id="MobiDB-lite"/>
    </source>
</evidence>
<proteinExistence type="inferred from homology"/>
<dbReference type="SUPFAM" id="SSF55920">
    <property type="entry name" value="Creatinase/aminopeptidase"/>
    <property type="match status" value="1"/>
</dbReference>
<dbReference type="Proteomes" id="UP000807115">
    <property type="component" value="Chromosome 3"/>
</dbReference>
<accession>A0A921ULB8</accession>
<feature type="compositionally biased region" description="Acidic residues" evidence="2">
    <location>
        <begin position="39"/>
        <end position="48"/>
    </location>
</feature>
<gene>
    <name evidence="3" type="ORF">BDA96_03G057600</name>
</gene>
<evidence type="ECO:0000313" key="4">
    <source>
        <dbReference type="Proteomes" id="UP000807115"/>
    </source>
</evidence>
<dbReference type="Gene3D" id="2.130.10.10">
    <property type="entry name" value="YVTN repeat-like/Quinoprotein amine dehydrogenase"/>
    <property type="match status" value="1"/>
</dbReference>
<dbReference type="AlphaFoldDB" id="A0A921ULB8"/>
<sequence length="840" mass="94284">MEGGSMDVGGGYRRSRRKRTNVPWYVESSALDEKSSGDEFSEGDEEENQKDLSSKDLFEKYQHSAAVVTSKKIGQLCALGDQYMERECQIFHKKSKNKPTAAGILFPTCISVNSRFCFVSPHSTDDTTLAPNDIIKIEMSFDTDGCIASVVHTHMVAEKLSGRTAEVFYAAGISRDCVLRDMKHGTTKKELFESSISPALDGYGCKLLQFDCDALERPSHKSMSDDDAFQLNKAYTIDLVISSNETRFEEEDTADVFRFMPLDEIKAKSFPIFFVNIRMVFKQRAFSIRSLEGRGDADLIEFHSRKSEFLQPYRILCTKDGVPVVRFKFMIFLTKEGPQDKTPVMLQKPEVAGKHDMCYCGKVPIGSNAMGSIPTVRSIAWALGNKLKRKKENVDQIVCTGSLGTCVFERTMGNLNEAKIEDLELGWTKKELSNLCGDMCACCPYENTTLALGVINEYGRADIYLLNLHEQIQNPPPFFESMIGVGLNSLSWSEDGLHLLCTFNDAKSFVVITRQRNKFKKSGHHTVQFYTQEGNSDYFGVFHPTIRIVFIAKSTGVIGVFEYDDQQQSARPDYYKKYGSCPGDGRGYCGIAVSPGGDTIICPRADGSILGMTVNYSKLANDNHEIFEILFDQYFDVPTPSVPKCSMLSQLSLFAIRDEGQILRIYDCSTNPTLTFDNKKDIDCMRAHHDFTALSELNQVLALGGKDGFLHFWMIFDEDAMPFAEKKRDFLSEKLFYAKKQLLLGSGESLRQKHAEIHSNVQVVADKMQSEILALLSKMDALGNQSAERVALLEDRIQKAVDLGKHMLSSLQHGERESLPVSEVRDLVENFVEVLTTVDD</sequence>
<dbReference type="Gene3D" id="1.10.10.10">
    <property type="entry name" value="Winged helix-like DNA-binding domain superfamily/Winged helix DNA-binding domain"/>
    <property type="match status" value="1"/>
</dbReference>
<evidence type="ECO:0000313" key="3">
    <source>
        <dbReference type="EMBL" id="KAG0536368.1"/>
    </source>
</evidence>
<protein>
    <submittedName>
        <fullName evidence="3">Uncharacterized protein</fullName>
    </submittedName>
</protein>
<comment type="similarity">
    <text evidence="1">Belongs to the peptidase M24 family.</text>
</comment>
<dbReference type="PANTHER" id="PTHR10804:SF11">
    <property type="entry name" value="PROLIFERATION-ASSOCIATED PROTEIN 2G4"/>
    <property type="match status" value="1"/>
</dbReference>
<evidence type="ECO:0000256" key="1">
    <source>
        <dbReference type="ARBA" id="ARBA00007319"/>
    </source>
</evidence>
<dbReference type="InterPro" id="IPR015943">
    <property type="entry name" value="WD40/YVTN_repeat-like_dom_sf"/>
</dbReference>
<dbReference type="InterPro" id="IPR036005">
    <property type="entry name" value="Creatinase/aminopeptidase-like"/>
</dbReference>
<reference evidence="3" key="1">
    <citation type="journal article" date="2019" name="BMC Genomics">
        <title>A new reference genome for Sorghum bicolor reveals high levels of sequence similarity between sweet and grain genotypes: implications for the genetics of sugar metabolism.</title>
        <authorList>
            <person name="Cooper E.A."/>
            <person name="Brenton Z.W."/>
            <person name="Flinn B.S."/>
            <person name="Jenkins J."/>
            <person name="Shu S."/>
            <person name="Flowers D."/>
            <person name="Luo F."/>
            <person name="Wang Y."/>
            <person name="Xia P."/>
            <person name="Barry K."/>
            <person name="Daum C."/>
            <person name="Lipzen A."/>
            <person name="Yoshinaga Y."/>
            <person name="Schmutz J."/>
            <person name="Saski C."/>
            <person name="Vermerris W."/>
            <person name="Kresovich S."/>
        </authorList>
    </citation>
    <scope>NUCLEOTIDE SEQUENCE</scope>
</reference>
<feature type="region of interest" description="Disordered" evidence="2">
    <location>
        <begin position="28"/>
        <end position="55"/>
    </location>
</feature>